<keyword evidence="7" id="KW-1185">Reference proteome</keyword>
<feature type="transmembrane region" description="Helical" evidence="5">
    <location>
        <begin position="189"/>
        <end position="208"/>
    </location>
</feature>
<feature type="transmembrane region" description="Helical" evidence="5">
    <location>
        <begin position="303"/>
        <end position="328"/>
    </location>
</feature>
<feature type="transmembrane region" description="Helical" evidence="5">
    <location>
        <begin position="94"/>
        <end position="124"/>
    </location>
</feature>
<feature type="transmembrane region" description="Helical" evidence="5">
    <location>
        <begin position="228"/>
        <end position="249"/>
    </location>
</feature>
<comment type="caution">
    <text evidence="6">The sequence shown here is derived from an EMBL/GenBank/DDBJ whole genome shotgun (WGS) entry which is preliminary data.</text>
</comment>
<keyword evidence="3 5" id="KW-1133">Transmembrane helix</keyword>
<dbReference type="Gene3D" id="1.20.120.1630">
    <property type="match status" value="1"/>
</dbReference>
<name>A0A7X1G0K6_9SPHN</name>
<dbReference type="RefSeq" id="WP_185680279.1">
    <property type="nucleotide sequence ID" value="NZ_JACLAX010000019.1"/>
</dbReference>
<feature type="transmembrane region" description="Helical" evidence="5">
    <location>
        <begin position="130"/>
        <end position="152"/>
    </location>
</feature>
<dbReference type="InterPro" id="IPR007269">
    <property type="entry name" value="ICMT_MeTrfase"/>
</dbReference>
<evidence type="ECO:0000313" key="7">
    <source>
        <dbReference type="Proteomes" id="UP000551327"/>
    </source>
</evidence>
<dbReference type="Proteomes" id="UP000551327">
    <property type="component" value="Unassembled WGS sequence"/>
</dbReference>
<protein>
    <submittedName>
        <fullName evidence="6">DUF1295 domain-containing protein</fullName>
    </submittedName>
</protein>
<gene>
    <name evidence="6" type="ORF">H7F53_14795</name>
</gene>
<organism evidence="6 7">
    <name type="scientific">Novosphingobium piscinae</name>
    <dbReference type="NCBI Taxonomy" id="1507448"/>
    <lineage>
        <taxon>Bacteria</taxon>
        <taxon>Pseudomonadati</taxon>
        <taxon>Pseudomonadota</taxon>
        <taxon>Alphaproteobacteria</taxon>
        <taxon>Sphingomonadales</taxon>
        <taxon>Sphingomonadaceae</taxon>
        <taxon>Novosphingobium</taxon>
    </lineage>
</organism>
<keyword evidence="4 5" id="KW-0472">Membrane</keyword>
<evidence type="ECO:0000256" key="4">
    <source>
        <dbReference type="ARBA" id="ARBA00023136"/>
    </source>
</evidence>
<evidence type="ECO:0000256" key="3">
    <source>
        <dbReference type="ARBA" id="ARBA00022989"/>
    </source>
</evidence>
<dbReference type="Pfam" id="PF04140">
    <property type="entry name" value="ICMT"/>
    <property type="match status" value="1"/>
</dbReference>
<keyword evidence="2 5" id="KW-0812">Transmembrane</keyword>
<evidence type="ECO:0000313" key="6">
    <source>
        <dbReference type="EMBL" id="MBC2670418.1"/>
    </source>
</evidence>
<proteinExistence type="predicted"/>
<dbReference type="AlphaFoldDB" id="A0A7X1G0K6"/>
<evidence type="ECO:0000256" key="2">
    <source>
        <dbReference type="ARBA" id="ARBA00022692"/>
    </source>
</evidence>
<feature type="transmembrane region" description="Helical" evidence="5">
    <location>
        <begin position="12"/>
        <end position="40"/>
    </location>
</feature>
<evidence type="ECO:0000256" key="5">
    <source>
        <dbReference type="SAM" id="Phobius"/>
    </source>
</evidence>
<sequence length="443" mass="49438">MPRDPRPASDVSAATGLVGLAGLFGWLLVCRNWAAIAILLDLPGPREPLSGPFAALAAMLFSGLPMVLWAVLVDRVHRRPSTGIAWDRPRPLAAIVDITITKIAGLWATWALIGFTYCIARWYWEGQYVFAMEVIGAAAVPLFALSIPYVLWLDRVLVEPRDGAWHFGAMLVGREPFDPEQVRAHGRTWLVKGFFCAFMISILPPGWATITTLDLGEIGPDPVAWTRWLTELLFLIDVQIAMVGYLVTLKPLDAQIRSANPHLAAWVAALMCYPPFILMSGGGPLDYHFGTADWAYWFEGRTALLWVWGTVLVGLTAIYAWATVAFGLRFSNLTYRGVLTNGPYRWCRHPAYLSKNLFWWLSTLPFLVTTGNPNDAVRDTVVLGLVSAVYYWRARTEEKHLLAEDAKYRAYHAWMERNPTITRALGRLVGAATPRRGTVQPAE</sequence>
<reference evidence="6 7" key="1">
    <citation type="submission" date="2020-08" db="EMBL/GenBank/DDBJ databases">
        <title>The genome sequence of type strain Novosphingobium piscinae KCTC 42194.</title>
        <authorList>
            <person name="Liu Y."/>
        </authorList>
    </citation>
    <scope>NUCLEOTIDE SEQUENCE [LARGE SCALE GENOMIC DNA]</scope>
    <source>
        <strain evidence="6 7">KCTC 42194</strain>
    </source>
</reference>
<evidence type="ECO:0000256" key="1">
    <source>
        <dbReference type="ARBA" id="ARBA00004141"/>
    </source>
</evidence>
<feature type="transmembrane region" description="Helical" evidence="5">
    <location>
        <begin position="52"/>
        <end position="73"/>
    </location>
</feature>
<dbReference type="GO" id="GO:0004671">
    <property type="term" value="F:protein C-terminal S-isoprenylcysteine carboxyl O-methyltransferase activity"/>
    <property type="evidence" value="ECO:0007669"/>
    <property type="project" value="InterPro"/>
</dbReference>
<accession>A0A7X1G0K6</accession>
<feature type="transmembrane region" description="Helical" evidence="5">
    <location>
        <begin position="261"/>
        <end position="283"/>
    </location>
</feature>
<dbReference type="EMBL" id="JACLAX010000019">
    <property type="protein sequence ID" value="MBC2670418.1"/>
    <property type="molecule type" value="Genomic_DNA"/>
</dbReference>
<dbReference type="GO" id="GO:0016020">
    <property type="term" value="C:membrane"/>
    <property type="evidence" value="ECO:0007669"/>
    <property type="project" value="UniProtKB-SubCell"/>
</dbReference>
<comment type="subcellular location">
    <subcellularLocation>
        <location evidence="1">Membrane</location>
        <topology evidence="1">Multi-pass membrane protein</topology>
    </subcellularLocation>
</comment>